<gene>
    <name evidence="2" type="ORF">PR048_003920</name>
</gene>
<dbReference type="EMBL" id="JARBHB010000001">
    <property type="protein sequence ID" value="KAJ8898560.1"/>
    <property type="molecule type" value="Genomic_DNA"/>
</dbReference>
<accession>A0ABQ9IPH2</accession>
<dbReference type="Proteomes" id="UP001159363">
    <property type="component" value="Chromosome 1"/>
</dbReference>
<protein>
    <submittedName>
        <fullName evidence="2">Uncharacterized protein</fullName>
    </submittedName>
</protein>
<feature type="region of interest" description="Disordered" evidence="1">
    <location>
        <begin position="1"/>
        <end position="30"/>
    </location>
</feature>
<reference evidence="2 3" key="1">
    <citation type="submission" date="2023-02" db="EMBL/GenBank/DDBJ databases">
        <title>LHISI_Scaffold_Assembly.</title>
        <authorList>
            <person name="Stuart O.P."/>
            <person name="Cleave R."/>
            <person name="Magrath M.J.L."/>
            <person name="Mikheyev A.S."/>
        </authorList>
    </citation>
    <scope>NUCLEOTIDE SEQUENCE [LARGE SCALE GENOMIC DNA]</scope>
    <source>
        <strain evidence="2">Daus_M_001</strain>
        <tissue evidence="2">Leg muscle</tissue>
    </source>
</reference>
<keyword evidence="3" id="KW-1185">Reference proteome</keyword>
<sequence>MKKFGNGLLDNDLRGKHGKQKGVDPSIKEGAKHRIESTPKIESYYLNANTSRHVIEGSKLIIDTTFDNSDNNEKENLKEKYDDHPNHLKEKDFSRNDKNTDSINDEPIVAVYDLQAVVQLLKGNVSLFYYKSKILHFRIRSAIKKGAPLHANELCYEDFYDIKAIANDTGPLNMTALKLSETKAVNAVR</sequence>
<proteinExistence type="predicted"/>
<evidence type="ECO:0000256" key="1">
    <source>
        <dbReference type="SAM" id="MobiDB-lite"/>
    </source>
</evidence>
<comment type="caution">
    <text evidence="2">The sequence shown here is derived from an EMBL/GenBank/DDBJ whole genome shotgun (WGS) entry which is preliminary data.</text>
</comment>
<organism evidence="2 3">
    <name type="scientific">Dryococelus australis</name>
    <dbReference type="NCBI Taxonomy" id="614101"/>
    <lineage>
        <taxon>Eukaryota</taxon>
        <taxon>Metazoa</taxon>
        <taxon>Ecdysozoa</taxon>
        <taxon>Arthropoda</taxon>
        <taxon>Hexapoda</taxon>
        <taxon>Insecta</taxon>
        <taxon>Pterygota</taxon>
        <taxon>Neoptera</taxon>
        <taxon>Polyneoptera</taxon>
        <taxon>Phasmatodea</taxon>
        <taxon>Verophasmatodea</taxon>
        <taxon>Anareolatae</taxon>
        <taxon>Phasmatidae</taxon>
        <taxon>Eurycanthinae</taxon>
        <taxon>Dryococelus</taxon>
    </lineage>
</organism>
<name>A0ABQ9IPH2_9NEOP</name>
<feature type="region of interest" description="Disordered" evidence="1">
    <location>
        <begin position="72"/>
        <end position="100"/>
    </location>
</feature>
<evidence type="ECO:0000313" key="2">
    <source>
        <dbReference type="EMBL" id="KAJ8898560.1"/>
    </source>
</evidence>
<evidence type="ECO:0000313" key="3">
    <source>
        <dbReference type="Proteomes" id="UP001159363"/>
    </source>
</evidence>